<protein>
    <submittedName>
        <fullName evidence="2">Catechol 2,3-dioxygenase-like lactoylglutathione lyase family enzyme</fullName>
    </submittedName>
</protein>
<dbReference type="Gene3D" id="3.10.180.10">
    <property type="entry name" value="2,3-Dihydroxybiphenyl 1,2-Dioxygenase, domain 1"/>
    <property type="match status" value="1"/>
</dbReference>
<dbReference type="PROSITE" id="PS51819">
    <property type="entry name" value="VOC"/>
    <property type="match status" value="1"/>
</dbReference>
<evidence type="ECO:0000313" key="2">
    <source>
        <dbReference type="EMBL" id="ROR91090.1"/>
    </source>
</evidence>
<gene>
    <name evidence="2" type="ORF">EDD33_1951</name>
</gene>
<dbReference type="PANTHER" id="PTHR35006:SF2">
    <property type="entry name" value="GLYOXALASE FAMILY PROTEIN (AFU_ORTHOLOGUE AFUA_5G14830)"/>
    <property type="match status" value="1"/>
</dbReference>
<dbReference type="GO" id="GO:0016829">
    <property type="term" value="F:lyase activity"/>
    <property type="evidence" value="ECO:0007669"/>
    <property type="project" value="UniProtKB-KW"/>
</dbReference>
<accession>A0A3N2CU81</accession>
<organism evidence="2 3">
    <name type="scientific">Nocardioides aurantiacus</name>
    <dbReference type="NCBI Taxonomy" id="86796"/>
    <lineage>
        <taxon>Bacteria</taxon>
        <taxon>Bacillati</taxon>
        <taxon>Actinomycetota</taxon>
        <taxon>Actinomycetes</taxon>
        <taxon>Propionibacteriales</taxon>
        <taxon>Nocardioidaceae</taxon>
        <taxon>Nocardioides</taxon>
    </lineage>
</organism>
<dbReference type="InterPro" id="IPR029068">
    <property type="entry name" value="Glyas_Bleomycin-R_OHBP_Dase"/>
</dbReference>
<keyword evidence="3" id="KW-1185">Reference proteome</keyword>
<dbReference type="Pfam" id="PF00903">
    <property type="entry name" value="Glyoxalase"/>
    <property type="match status" value="1"/>
</dbReference>
<name>A0A3N2CU81_9ACTN</name>
<keyword evidence="2" id="KW-0560">Oxidoreductase</keyword>
<dbReference type="PANTHER" id="PTHR35006">
    <property type="entry name" value="GLYOXALASE FAMILY PROTEIN (AFU_ORTHOLOGUE AFUA_5G14830)"/>
    <property type="match status" value="1"/>
</dbReference>
<evidence type="ECO:0000259" key="1">
    <source>
        <dbReference type="PROSITE" id="PS51819"/>
    </source>
</evidence>
<feature type="domain" description="VOC" evidence="1">
    <location>
        <begin position="8"/>
        <end position="134"/>
    </location>
</feature>
<dbReference type="EMBL" id="RKHO01000001">
    <property type="protein sequence ID" value="ROR91090.1"/>
    <property type="molecule type" value="Genomic_DNA"/>
</dbReference>
<sequence length="137" mass="15094">MTDPTGSRIDHLNIAVPDLKNALAFYEPVLASIGITKMLQIPADHEQQLPAMTGFGWPDLKPYFWLVDSGTVGTNMHLAFYVDNREAVHIFYDSALTAGATSLHAPAVHPEYHPDYYGGFVRDPHGINLEAVCHHPG</sequence>
<dbReference type="AlphaFoldDB" id="A0A3N2CU81"/>
<reference evidence="2 3" key="1">
    <citation type="submission" date="2018-11" db="EMBL/GenBank/DDBJ databases">
        <title>Sequencing the genomes of 1000 actinobacteria strains.</title>
        <authorList>
            <person name="Klenk H.-P."/>
        </authorList>
    </citation>
    <scope>NUCLEOTIDE SEQUENCE [LARGE SCALE GENOMIC DNA]</scope>
    <source>
        <strain evidence="2 3">DSM 12652</strain>
    </source>
</reference>
<dbReference type="InterPro" id="IPR037523">
    <property type="entry name" value="VOC_core"/>
</dbReference>
<dbReference type="Proteomes" id="UP000281738">
    <property type="component" value="Unassembled WGS sequence"/>
</dbReference>
<dbReference type="GO" id="GO:0051213">
    <property type="term" value="F:dioxygenase activity"/>
    <property type="evidence" value="ECO:0007669"/>
    <property type="project" value="UniProtKB-KW"/>
</dbReference>
<keyword evidence="2" id="KW-0456">Lyase</keyword>
<dbReference type="SUPFAM" id="SSF54593">
    <property type="entry name" value="Glyoxalase/Bleomycin resistance protein/Dihydroxybiphenyl dioxygenase"/>
    <property type="match status" value="1"/>
</dbReference>
<dbReference type="InterPro" id="IPR004360">
    <property type="entry name" value="Glyas_Fos-R_dOase_dom"/>
</dbReference>
<proteinExistence type="predicted"/>
<evidence type="ECO:0000313" key="3">
    <source>
        <dbReference type="Proteomes" id="UP000281738"/>
    </source>
</evidence>
<dbReference type="OrthoDB" id="5242506at2"/>
<keyword evidence="2" id="KW-0223">Dioxygenase</keyword>
<dbReference type="RefSeq" id="WP_123390453.1">
    <property type="nucleotide sequence ID" value="NZ_RKHO01000001.1"/>
</dbReference>
<comment type="caution">
    <text evidence="2">The sequence shown here is derived from an EMBL/GenBank/DDBJ whole genome shotgun (WGS) entry which is preliminary data.</text>
</comment>